<dbReference type="Pfam" id="PF03629">
    <property type="entry name" value="SASA"/>
    <property type="match status" value="1"/>
</dbReference>
<dbReference type="RefSeq" id="WP_118701098.1">
    <property type="nucleotide sequence ID" value="NZ_JACRTP010000001.1"/>
</dbReference>
<evidence type="ECO:0000256" key="1">
    <source>
        <dbReference type="ARBA" id="ARBA00022801"/>
    </source>
</evidence>
<gene>
    <name evidence="3" type="ORF">H8712_03690</name>
</gene>
<keyword evidence="4" id="KW-1185">Reference proteome</keyword>
<evidence type="ECO:0000313" key="3">
    <source>
        <dbReference type="EMBL" id="MBC8627732.1"/>
    </source>
</evidence>
<dbReference type="PANTHER" id="PTHR31988:SF19">
    <property type="entry name" value="9-O-ACETYL-N-ACETYLNEURAMINIC ACID DEACETYLASE-RELATED"/>
    <property type="match status" value="1"/>
</dbReference>
<accession>A0ABR7P8K9</accession>
<dbReference type="PANTHER" id="PTHR31988">
    <property type="entry name" value="ESTERASE, PUTATIVE (DUF303)-RELATED"/>
    <property type="match status" value="1"/>
</dbReference>
<dbReference type="InterPro" id="IPR036514">
    <property type="entry name" value="SGNH_hydro_sf"/>
</dbReference>
<dbReference type="SUPFAM" id="SSF52266">
    <property type="entry name" value="SGNH hydrolase"/>
    <property type="match status" value="1"/>
</dbReference>
<dbReference type="InterPro" id="IPR052940">
    <property type="entry name" value="Carb_Esterase_6"/>
</dbReference>
<sequence length="256" mass="28858">MKTYDLILFAGQSNMAGRGISTEKWNEPAPLLLDGAGMEYRAVSDPEHIHKIEEPFGVNENNPNGIYEPGMKTGSMVTAFVNAYYKETKVPVLAVSASKGGSAICEWQGNEDYLSDAIERLEKAVLYAKKNQIEIRHKYVAWCQGETDGDRGTLADDYKKKFKNMLERLRKAGIEKCFLVTIGEYNGKDGFEEAYKKIRHTQLELAEKVEDIILVCDEFHTMKARELMKDSYHYFQTAYNEVGKVAGENAGRSVKG</sequence>
<reference evidence="3 4" key="1">
    <citation type="submission" date="2020-08" db="EMBL/GenBank/DDBJ databases">
        <title>Genome public.</title>
        <authorList>
            <person name="Liu C."/>
            <person name="Sun Q."/>
        </authorList>
    </citation>
    <scope>NUCLEOTIDE SEQUENCE [LARGE SCALE GENOMIC DNA]</scope>
    <source>
        <strain evidence="3 4">3_YM_SP_D4_24.mj</strain>
    </source>
</reference>
<dbReference type="Proteomes" id="UP000661649">
    <property type="component" value="Unassembled WGS sequence"/>
</dbReference>
<dbReference type="InterPro" id="IPR005181">
    <property type="entry name" value="SASA"/>
</dbReference>
<dbReference type="Gene3D" id="3.40.50.1110">
    <property type="entry name" value="SGNH hydrolase"/>
    <property type="match status" value="1"/>
</dbReference>
<dbReference type="EMBL" id="JACRTP010000001">
    <property type="protein sequence ID" value="MBC8627732.1"/>
    <property type="molecule type" value="Genomic_DNA"/>
</dbReference>
<feature type="domain" description="Sialate O-acetylesterase" evidence="2">
    <location>
        <begin position="5"/>
        <end position="245"/>
    </location>
</feature>
<proteinExistence type="predicted"/>
<organism evidence="3 4">
    <name type="scientific">Blautia stercoris</name>
    <dbReference type="NCBI Taxonomy" id="871664"/>
    <lineage>
        <taxon>Bacteria</taxon>
        <taxon>Bacillati</taxon>
        <taxon>Bacillota</taxon>
        <taxon>Clostridia</taxon>
        <taxon>Lachnospirales</taxon>
        <taxon>Lachnospiraceae</taxon>
        <taxon>Blautia</taxon>
    </lineage>
</organism>
<keyword evidence="1" id="KW-0378">Hydrolase</keyword>
<evidence type="ECO:0000259" key="2">
    <source>
        <dbReference type="Pfam" id="PF03629"/>
    </source>
</evidence>
<comment type="caution">
    <text evidence="3">The sequence shown here is derived from an EMBL/GenBank/DDBJ whole genome shotgun (WGS) entry which is preliminary data.</text>
</comment>
<protein>
    <recommendedName>
        <fullName evidence="2">Sialate O-acetylesterase domain-containing protein</fullName>
    </recommendedName>
</protein>
<name>A0ABR7P8K9_9FIRM</name>
<evidence type="ECO:0000313" key="4">
    <source>
        <dbReference type="Proteomes" id="UP000661649"/>
    </source>
</evidence>